<sequence>MTDAQFQRKVTWLSFLCCVLVIWNHAGNADLFLPGQGTNGFLWRFEYEYAYSVIRADIPFFLMISGYRFFRGFELKKLPGKWLRRVRSLLVPYLLWNLLYYAADAAASRIPLLSEITGRTGIPVTAEEIIRAAVFFTHNPVFWFMFQLILLVILAPVIWIFLRSKAGCLVMLAGFAVLWYVWPAVPVLNPDALIYFSLGGMAAVRFRNVTEQAWSIKQLLLGCASLAAAAAFYRYYRIVQTPQPIVLYSILVPAGLWLVFNERWISKDGIRPWMKETFFIYAFHFVVVRAVNKTVVRIFPGNGIVAAILFTVMPLIAVAVCHGLAGFLRKNVPPLYSLLNGGRG</sequence>
<feature type="transmembrane region" description="Helical" evidence="7">
    <location>
        <begin position="53"/>
        <end position="70"/>
    </location>
</feature>
<dbReference type="Pfam" id="PF01757">
    <property type="entry name" value="Acyl_transf_3"/>
    <property type="match status" value="1"/>
</dbReference>
<keyword evidence="10" id="KW-1185">Reference proteome</keyword>
<feature type="transmembrane region" description="Helical" evidence="7">
    <location>
        <begin position="219"/>
        <end position="236"/>
    </location>
</feature>
<dbReference type="InterPro" id="IPR002656">
    <property type="entry name" value="Acyl_transf_3_dom"/>
</dbReference>
<dbReference type="GO" id="GO:0005886">
    <property type="term" value="C:plasma membrane"/>
    <property type="evidence" value="ECO:0007669"/>
    <property type="project" value="UniProtKB-SubCell"/>
</dbReference>
<dbReference type="RefSeq" id="WP_074649003.1">
    <property type="nucleotide sequence ID" value="NZ_FOIL01000010.1"/>
</dbReference>
<evidence type="ECO:0000256" key="2">
    <source>
        <dbReference type="ARBA" id="ARBA00007400"/>
    </source>
</evidence>
<evidence type="ECO:0000256" key="3">
    <source>
        <dbReference type="ARBA" id="ARBA00022475"/>
    </source>
</evidence>
<feature type="transmembrane region" description="Helical" evidence="7">
    <location>
        <begin position="242"/>
        <end position="260"/>
    </location>
</feature>
<comment type="subcellular location">
    <subcellularLocation>
        <location evidence="1">Cell membrane</location>
        <topology evidence="1">Multi-pass membrane protein</topology>
    </subcellularLocation>
</comment>
<dbReference type="eggNOG" id="COG1835">
    <property type="taxonomic scope" value="Bacteria"/>
</dbReference>
<feature type="domain" description="Acyltransferase 3" evidence="8">
    <location>
        <begin position="13"/>
        <end position="319"/>
    </location>
</feature>
<dbReference type="GO" id="GO:0016413">
    <property type="term" value="F:O-acetyltransferase activity"/>
    <property type="evidence" value="ECO:0007669"/>
    <property type="project" value="TreeGrafter"/>
</dbReference>
<comment type="similarity">
    <text evidence="2">Belongs to the acyltransferase 3 family.</text>
</comment>
<evidence type="ECO:0000256" key="6">
    <source>
        <dbReference type="ARBA" id="ARBA00023136"/>
    </source>
</evidence>
<evidence type="ECO:0000256" key="1">
    <source>
        <dbReference type="ARBA" id="ARBA00004651"/>
    </source>
</evidence>
<feature type="transmembrane region" description="Helical" evidence="7">
    <location>
        <begin position="141"/>
        <end position="162"/>
    </location>
</feature>
<gene>
    <name evidence="9" type="ORF">SAMN04487771_10104</name>
</gene>
<dbReference type="STRING" id="1526.SAMN02910262_01757"/>
<keyword evidence="5 7" id="KW-1133">Transmembrane helix</keyword>
<evidence type="ECO:0000256" key="4">
    <source>
        <dbReference type="ARBA" id="ARBA00022692"/>
    </source>
</evidence>
<evidence type="ECO:0000256" key="7">
    <source>
        <dbReference type="SAM" id="Phobius"/>
    </source>
</evidence>
<evidence type="ECO:0000313" key="10">
    <source>
        <dbReference type="Proteomes" id="UP000199820"/>
    </source>
</evidence>
<dbReference type="EMBL" id="FOIL01000010">
    <property type="protein sequence ID" value="SET26199.1"/>
    <property type="molecule type" value="Genomic_DNA"/>
</dbReference>
<keyword evidence="3" id="KW-1003">Cell membrane</keyword>
<evidence type="ECO:0000256" key="5">
    <source>
        <dbReference type="ARBA" id="ARBA00022989"/>
    </source>
</evidence>
<organism evidence="9 10">
    <name type="scientific">[Clostridium] aminophilum</name>
    <dbReference type="NCBI Taxonomy" id="1526"/>
    <lineage>
        <taxon>Bacteria</taxon>
        <taxon>Bacillati</taxon>
        <taxon>Bacillota</taxon>
        <taxon>Clostridia</taxon>
        <taxon>Lachnospirales</taxon>
        <taxon>Lachnospiraceae</taxon>
    </lineage>
</organism>
<protein>
    <submittedName>
        <fullName evidence="9">Fucose 4-O-acetylase</fullName>
    </submittedName>
</protein>
<feature type="transmembrane region" description="Helical" evidence="7">
    <location>
        <begin position="272"/>
        <end position="291"/>
    </location>
</feature>
<accession>A0A1I0D202</accession>
<keyword evidence="4 7" id="KW-0812">Transmembrane</keyword>
<dbReference type="PANTHER" id="PTHR40074">
    <property type="entry name" value="O-ACETYLTRANSFERASE WECH"/>
    <property type="match status" value="1"/>
</dbReference>
<keyword evidence="6 7" id="KW-0472">Membrane</keyword>
<evidence type="ECO:0000313" key="9">
    <source>
        <dbReference type="EMBL" id="SET26199.1"/>
    </source>
</evidence>
<reference evidence="9 10" key="1">
    <citation type="submission" date="2016-10" db="EMBL/GenBank/DDBJ databases">
        <authorList>
            <person name="de Groot N.N."/>
        </authorList>
    </citation>
    <scope>NUCLEOTIDE SEQUENCE [LARGE SCALE GENOMIC DNA]</scope>
    <source>
        <strain evidence="9 10">KH1P1</strain>
    </source>
</reference>
<dbReference type="Proteomes" id="UP000199820">
    <property type="component" value="Unassembled WGS sequence"/>
</dbReference>
<feature type="transmembrane region" description="Helical" evidence="7">
    <location>
        <begin position="303"/>
        <end position="328"/>
    </location>
</feature>
<name>A0A1I0D202_9FIRM</name>
<dbReference type="GO" id="GO:0009246">
    <property type="term" value="P:enterobacterial common antigen biosynthetic process"/>
    <property type="evidence" value="ECO:0007669"/>
    <property type="project" value="TreeGrafter"/>
</dbReference>
<evidence type="ECO:0000259" key="8">
    <source>
        <dbReference type="Pfam" id="PF01757"/>
    </source>
</evidence>
<dbReference type="OrthoDB" id="1745300at2"/>
<proteinExistence type="inferred from homology"/>
<dbReference type="PANTHER" id="PTHR40074:SF2">
    <property type="entry name" value="O-ACETYLTRANSFERASE WECH"/>
    <property type="match status" value="1"/>
</dbReference>
<dbReference type="AlphaFoldDB" id="A0A1I0D202"/>